<keyword evidence="3 6" id="KW-0812">Transmembrane</keyword>
<proteinExistence type="inferred from homology"/>
<comment type="subcellular location">
    <subcellularLocation>
        <location evidence="1">Membrane</location>
        <topology evidence="1">Multi-pass membrane protein</topology>
    </subcellularLocation>
</comment>
<dbReference type="InterPro" id="IPR017452">
    <property type="entry name" value="GPCR_Rhodpsn_7TM"/>
</dbReference>
<feature type="transmembrane region" description="Helical" evidence="6">
    <location>
        <begin position="85"/>
        <end position="109"/>
    </location>
</feature>
<feature type="transmembrane region" description="Helical" evidence="6">
    <location>
        <begin position="43"/>
        <end position="62"/>
    </location>
</feature>
<keyword evidence="9" id="KW-1185">Reference proteome</keyword>
<keyword evidence="4 6" id="KW-1133">Transmembrane helix</keyword>
<evidence type="ECO:0000259" key="7">
    <source>
        <dbReference type="PROSITE" id="PS50262"/>
    </source>
</evidence>
<sequence>MDGFINYFRAYHAVSSVYGCMLNALLVYVVLTKSPKSIKSYGVLVINFSITDFFVCLFNFLLMQRLIVCGEGICYISIGPCSLHSARFCFVVFIITLHFYTHSIWLLFISFSYRYYVMVKSEPKMWKTQLLICILYIPSVFQITNIYTQNVPEDVAKSMILEYFPSYDLSQLTVTAVTSVWDFTVLYCTVHIVGVSIPIAIGIVMLRNRIIARLNDAGHATSERSKRLQLQLLRALTFQACIPVFYLWGGVCFMTQQLNLINNALPQYVMFCFFILVPILNPMSSFIFITPYRNFFISSIKRKNTITSSKISTMQSSDFS</sequence>
<evidence type="ECO:0000256" key="4">
    <source>
        <dbReference type="ARBA" id="ARBA00022989"/>
    </source>
</evidence>
<dbReference type="GO" id="GO:0016020">
    <property type="term" value="C:membrane"/>
    <property type="evidence" value="ECO:0007669"/>
    <property type="project" value="UniProtKB-SubCell"/>
</dbReference>
<dbReference type="Pfam" id="PF10317">
    <property type="entry name" value="7TM_GPCR_Srd"/>
    <property type="match status" value="1"/>
</dbReference>
<name>A0A9P1ISW8_9PELO</name>
<reference evidence="8" key="1">
    <citation type="submission" date="2022-11" db="EMBL/GenBank/DDBJ databases">
        <authorList>
            <person name="Kikuchi T."/>
        </authorList>
    </citation>
    <scope>NUCLEOTIDE SEQUENCE</scope>
    <source>
        <strain evidence="8">PS1010</strain>
    </source>
</reference>
<dbReference type="Gene3D" id="1.20.1070.10">
    <property type="entry name" value="Rhodopsin 7-helix transmembrane proteins"/>
    <property type="match status" value="1"/>
</dbReference>
<evidence type="ECO:0000256" key="1">
    <source>
        <dbReference type="ARBA" id="ARBA00004141"/>
    </source>
</evidence>
<feature type="transmembrane region" description="Helical" evidence="6">
    <location>
        <begin position="232"/>
        <end position="256"/>
    </location>
</feature>
<dbReference type="PANTHER" id="PTHR22945">
    <property type="entry name" value="SERPENTINE RECEPTOR, CLASS D DELTA"/>
    <property type="match status" value="1"/>
</dbReference>
<dbReference type="InterPro" id="IPR019421">
    <property type="entry name" value="7TM_GPCR_serpentine_rcpt_Srd"/>
</dbReference>
<evidence type="ECO:0000256" key="3">
    <source>
        <dbReference type="ARBA" id="ARBA00022692"/>
    </source>
</evidence>
<keyword evidence="5 6" id="KW-0472">Membrane</keyword>
<feature type="transmembrane region" description="Helical" evidence="6">
    <location>
        <begin position="12"/>
        <end position="31"/>
    </location>
</feature>
<organism evidence="8 9">
    <name type="scientific">Caenorhabditis angaria</name>
    <dbReference type="NCBI Taxonomy" id="860376"/>
    <lineage>
        <taxon>Eukaryota</taxon>
        <taxon>Metazoa</taxon>
        <taxon>Ecdysozoa</taxon>
        <taxon>Nematoda</taxon>
        <taxon>Chromadorea</taxon>
        <taxon>Rhabditida</taxon>
        <taxon>Rhabditina</taxon>
        <taxon>Rhabditomorpha</taxon>
        <taxon>Rhabditoidea</taxon>
        <taxon>Rhabditidae</taxon>
        <taxon>Peloderinae</taxon>
        <taxon>Caenorhabditis</taxon>
    </lineage>
</organism>
<dbReference type="Proteomes" id="UP001152747">
    <property type="component" value="Unassembled WGS sequence"/>
</dbReference>
<dbReference type="AlphaFoldDB" id="A0A9P1ISW8"/>
<dbReference type="OrthoDB" id="5793097at2759"/>
<dbReference type="InterPro" id="IPR050920">
    <property type="entry name" value="Nematode_rcpt-like_delta"/>
</dbReference>
<feature type="transmembrane region" description="Helical" evidence="6">
    <location>
        <begin position="184"/>
        <end position="206"/>
    </location>
</feature>
<comment type="caution">
    <text evidence="8">The sequence shown here is derived from an EMBL/GenBank/DDBJ whole genome shotgun (WGS) entry which is preliminary data.</text>
</comment>
<evidence type="ECO:0000313" key="8">
    <source>
        <dbReference type="EMBL" id="CAI5450617.1"/>
    </source>
</evidence>
<accession>A0A9P1ISW8</accession>
<dbReference type="PROSITE" id="PS50262">
    <property type="entry name" value="G_PROTEIN_RECEP_F1_2"/>
    <property type="match status" value="1"/>
</dbReference>
<gene>
    <name evidence="8" type="ORF">CAMP_LOCUS13254</name>
</gene>
<dbReference type="EMBL" id="CANHGI010000005">
    <property type="protein sequence ID" value="CAI5450617.1"/>
    <property type="molecule type" value="Genomic_DNA"/>
</dbReference>
<evidence type="ECO:0000256" key="5">
    <source>
        <dbReference type="ARBA" id="ARBA00023136"/>
    </source>
</evidence>
<protein>
    <recommendedName>
        <fullName evidence="7">G-protein coupled receptors family 1 profile domain-containing protein</fullName>
    </recommendedName>
</protein>
<dbReference type="SUPFAM" id="SSF81321">
    <property type="entry name" value="Family A G protein-coupled receptor-like"/>
    <property type="match status" value="1"/>
</dbReference>
<feature type="domain" description="G-protein coupled receptors family 1 profile" evidence="7">
    <location>
        <begin position="22"/>
        <end position="123"/>
    </location>
</feature>
<dbReference type="PANTHER" id="PTHR22945:SF21">
    <property type="entry name" value="SERPENTINE RECEPTOR, CLASS D (DELTA)-RELATED"/>
    <property type="match status" value="1"/>
</dbReference>
<evidence type="ECO:0000313" key="9">
    <source>
        <dbReference type="Proteomes" id="UP001152747"/>
    </source>
</evidence>
<evidence type="ECO:0000256" key="2">
    <source>
        <dbReference type="ARBA" id="ARBA00009166"/>
    </source>
</evidence>
<feature type="transmembrane region" description="Helical" evidence="6">
    <location>
        <begin position="130"/>
        <end position="148"/>
    </location>
</feature>
<feature type="transmembrane region" description="Helical" evidence="6">
    <location>
        <begin position="268"/>
        <end position="292"/>
    </location>
</feature>
<comment type="similarity">
    <text evidence="2">Belongs to the nematode receptor-like protein srd family.</text>
</comment>
<evidence type="ECO:0000256" key="6">
    <source>
        <dbReference type="SAM" id="Phobius"/>
    </source>
</evidence>